<protein>
    <submittedName>
        <fullName evidence="2">Uncharacterized protein</fullName>
    </submittedName>
</protein>
<keyword evidence="3" id="KW-1185">Reference proteome</keyword>
<keyword evidence="1" id="KW-1133">Transmembrane helix</keyword>
<sequence>MRKVLGKHEKPMAFQLQDGFARYLFSIVATILAVFLIHVLVNNGVDMFNFIDINSAGSGGLTHDDETVVWLRRGLSILAAFYCFKRTS</sequence>
<keyword evidence="1" id="KW-0472">Membrane</keyword>
<keyword evidence="1" id="KW-0812">Transmembrane</keyword>
<feature type="transmembrane region" description="Helical" evidence="1">
    <location>
        <begin position="20"/>
        <end position="41"/>
    </location>
</feature>
<evidence type="ECO:0000313" key="3">
    <source>
        <dbReference type="Proteomes" id="UP001214250"/>
    </source>
</evidence>
<dbReference type="Proteomes" id="UP001214250">
    <property type="component" value="Chromosome 2"/>
</dbReference>
<organism evidence="2 3">
    <name type="scientific">Lentisphaera profundi</name>
    <dbReference type="NCBI Taxonomy" id="1658616"/>
    <lineage>
        <taxon>Bacteria</taxon>
        <taxon>Pseudomonadati</taxon>
        <taxon>Lentisphaerota</taxon>
        <taxon>Lentisphaeria</taxon>
        <taxon>Lentisphaerales</taxon>
        <taxon>Lentisphaeraceae</taxon>
        <taxon>Lentisphaera</taxon>
    </lineage>
</organism>
<dbReference type="RefSeq" id="WP_274153928.1">
    <property type="nucleotide sequence ID" value="NZ_CP117812.1"/>
</dbReference>
<proteinExistence type="predicted"/>
<gene>
    <name evidence="2" type="ORF">PQO03_14610</name>
</gene>
<accession>A0ABY7VXS8</accession>
<name>A0ABY7VXS8_9BACT</name>
<reference evidence="2 3" key="1">
    <citation type="submission" date="2023-02" db="EMBL/GenBank/DDBJ databases">
        <title>Genome sequence of Lentisphaera profundi SAORIC-696.</title>
        <authorList>
            <person name="Kim e."/>
            <person name="Cho J.-C."/>
            <person name="Choi A."/>
            <person name="Kang I."/>
        </authorList>
    </citation>
    <scope>NUCLEOTIDE SEQUENCE [LARGE SCALE GENOMIC DNA]</scope>
    <source>
        <strain evidence="2 3">SAORIC-696</strain>
    </source>
</reference>
<dbReference type="EMBL" id="CP117812">
    <property type="protein sequence ID" value="WDE99066.1"/>
    <property type="molecule type" value="Genomic_DNA"/>
</dbReference>
<evidence type="ECO:0000313" key="2">
    <source>
        <dbReference type="EMBL" id="WDE99066.1"/>
    </source>
</evidence>
<evidence type="ECO:0000256" key="1">
    <source>
        <dbReference type="SAM" id="Phobius"/>
    </source>
</evidence>